<evidence type="ECO:0000313" key="3">
    <source>
        <dbReference type="Proteomes" id="UP000198481"/>
    </source>
</evidence>
<dbReference type="AlphaFoldDB" id="A0A1H1YZ44"/>
<reference evidence="2 3" key="1">
    <citation type="submission" date="2016-10" db="EMBL/GenBank/DDBJ databases">
        <authorList>
            <person name="de Groot N.N."/>
        </authorList>
    </citation>
    <scope>NUCLEOTIDE SEQUENCE [LARGE SCALE GENOMIC DNA]</scope>
    <source>
        <strain evidence="2 3">LMG 26867</strain>
    </source>
</reference>
<evidence type="ECO:0000313" key="4">
    <source>
        <dbReference type="Proteomes" id="UP000245056"/>
    </source>
</evidence>
<reference evidence="1 4" key="2">
    <citation type="submission" date="2018-05" db="EMBL/GenBank/DDBJ databases">
        <title>Genome sequences of two Antarctic strains of Pseudomonas prosekii: insights into adaptation to extreme conditions.</title>
        <authorList>
            <person name="Snopkova K."/>
            <person name="Dufkova K."/>
            <person name="Cejkova D."/>
            <person name="Sedlacek I."/>
            <person name="Smajs D."/>
        </authorList>
    </citation>
    <scope>NUCLEOTIDE SEQUENCE [LARGE SCALE GENOMIC DNA]</scope>
    <source>
        <strain evidence="1 4">P2673</strain>
    </source>
</reference>
<gene>
    <name evidence="1" type="ORF">C9I49_10940</name>
    <name evidence="2" type="ORF">SAMN05216222_3668</name>
</gene>
<proteinExistence type="predicted"/>
<evidence type="ECO:0000313" key="2">
    <source>
        <dbReference type="EMBL" id="SDT26720.1"/>
    </source>
</evidence>
<dbReference type="Proteomes" id="UP000198481">
    <property type="component" value="Chromosome I"/>
</dbReference>
<name>A0A1H1YZ44_9PSED</name>
<dbReference type="Proteomes" id="UP000245056">
    <property type="component" value="Unassembled WGS sequence"/>
</dbReference>
<dbReference type="EMBL" id="LT629762">
    <property type="protein sequence ID" value="SDT26720.1"/>
    <property type="molecule type" value="Genomic_DNA"/>
</dbReference>
<sequence>MSRNLFDVAYASLDDLYEIQDAFKQMDAVFEVLASKYPAGSLANDLAQLGQAVNNDWATKAAQWAECLDDELDGFPVEAQAYIQKSLRREVLRAGSTQ</sequence>
<dbReference type="EMBL" id="QFAW01000011">
    <property type="protein sequence ID" value="PWE45451.1"/>
    <property type="molecule type" value="Genomic_DNA"/>
</dbReference>
<organism evidence="2 3">
    <name type="scientific">Pseudomonas prosekii</name>
    <dbReference type="NCBI Taxonomy" id="1148509"/>
    <lineage>
        <taxon>Bacteria</taxon>
        <taxon>Pseudomonadati</taxon>
        <taxon>Pseudomonadota</taxon>
        <taxon>Gammaproteobacteria</taxon>
        <taxon>Pseudomonadales</taxon>
        <taxon>Pseudomonadaceae</taxon>
        <taxon>Pseudomonas</taxon>
    </lineage>
</organism>
<dbReference type="STRING" id="1148509.SAMN05216222_3668"/>
<dbReference type="RefSeq" id="WP_092278009.1">
    <property type="nucleotide sequence ID" value="NZ_LT629762.1"/>
</dbReference>
<accession>A0A1H1YZ44</accession>
<evidence type="ECO:0000313" key="1">
    <source>
        <dbReference type="EMBL" id="PWE45451.1"/>
    </source>
</evidence>
<dbReference type="OrthoDB" id="6911520at2"/>
<protein>
    <submittedName>
        <fullName evidence="2">Uncharacterized protein</fullName>
    </submittedName>
</protein>